<evidence type="ECO:0000256" key="1">
    <source>
        <dbReference type="ARBA" id="ARBA00006484"/>
    </source>
</evidence>
<comment type="caution">
    <text evidence="5">The sequence shown here is derived from an EMBL/GenBank/DDBJ whole genome shotgun (WGS) entry which is preliminary data.</text>
</comment>
<name>A0A0L0VQT5_9BASI</name>
<dbReference type="FunFam" id="3.40.50.720:FF:000084">
    <property type="entry name" value="Short-chain dehydrogenase reductase"/>
    <property type="match status" value="1"/>
</dbReference>
<keyword evidence="2" id="KW-0521">NADP</keyword>
<dbReference type="OrthoDB" id="2898618at2759"/>
<reference evidence="6" key="1">
    <citation type="submission" date="2014-03" db="EMBL/GenBank/DDBJ databases">
        <title>The Genome Sequence of Puccinia striiformis f. sp. tritici PST-78.</title>
        <authorList>
            <consortium name="The Broad Institute Genome Sequencing Platform"/>
            <person name="Cuomo C."/>
            <person name="Hulbert S."/>
            <person name="Chen X."/>
            <person name="Walker B."/>
            <person name="Young S.K."/>
            <person name="Zeng Q."/>
            <person name="Gargeya S."/>
            <person name="Fitzgerald M."/>
            <person name="Haas B."/>
            <person name="Abouelleil A."/>
            <person name="Alvarado L."/>
            <person name="Arachchi H.M."/>
            <person name="Berlin A.M."/>
            <person name="Chapman S.B."/>
            <person name="Goldberg J."/>
            <person name="Griggs A."/>
            <person name="Gujja S."/>
            <person name="Hansen M."/>
            <person name="Howarth C."/>
            <person name="Imamovic A."/>
            <person name="Larimer J."/>
            <person name="McCowan C."/>
            <person name="Montmayeur A."/>
            <person name="Murphy C."/>
            <person name="Neiman D."/>
            <person name="Pearson M."/>
            <person name="Priest M."/>
            <person name="Roberts A."/>
            <person name="Saif S."/>
            <person name="Shea T."/>
            <person name="Sisk P."/>
            <person name="Sykes S."/>
            <person name="Wortman J."/>
            <person name="Nusbaum C."/>
            <person name="Birren B."/>
        </authorList>
    </citation>
    <scope>NUCLEOTIDE SEQUENCE [LARGE SCALE GENOMIC DNA]</scope>
    <source>
        <strain evidence="6">race PST-78</strain>
    </source>
</reference>
<proteinExistence type="inferred from homology"/>
<evidence type="ECO:0000313" key="5">
    <source>
        <dbReference type="EMBL" id="KNF01636.1"/>
    </source>
</evidence>
<organism evidence="5 6">
    <name type="scientific">Puccinia striiformis f. sp. tritici PST-78</name>
    <dbReference type="NCBI Taxonomy" id="1165861"/>
    <lineage>
        <taxon>Eukaryota</taxon>
        <taxon>Fungi</taxon>
        <taxon>Dikarya</taxon>
        <taxon>Basidiomycota</taxon>
        <taxon>Pucciniomycotina</taxon>
        <taxon>Pucciniomycetes</taxon>
        <taxon>Pucciniales</taxon>
        <taxon>Pucciniaceae</taxon>
        <taxon>Puccinia</taxon>
    </lineage>
</organism>
<accession>A0A0L0VQT5</accession>
<dbReference type="Proteomes" id="UP000054564">
    <property type="component" value="Unassembled WGS sequence"/>
</dbReference>
<dbReference type="STRING" id="1165861.A0A0L0VQT5"/>
<evidence type="ECO:0000256" key="3">
    <source>
        <dbReference type="ARBA" id="ARBA00023002"/>
    </source>
</evidence>
<dbReference type="PRINTS" id="PR00080">
    <property type="entry name" value="SDRFAMILY"/>
</dbReference>
<protein>
    <recommendedName>
        <fullName evidence="7">Gluconate 5-dehydrogenase</fullName>
    </recommendedName>
</protein>
<dbReference type="InterPro" id="IPR052178">
    <property type="entry name" value="Sec_Metab_Biosynth_SDR"/>
</dbReference>
<dbReference type="InterPro" id="IPR036291">
    <property type="entry name" value="NAD(P)-bd_dom_sf"/>
</dbReference>
<evidence type="ECO:0000313" key="6">
    <source>
        <dbReference type="Proteomes" id="UP000054564"/>
    </source>
</evidence>
<evidence type="ECO:0008006" key="7">
    <source>
        <dbReference type="Google" id="ProtNLM"/>
    </source>
</evidence>
<keyword evidence="6" id="KW-1185">Reference proteome</keyword>
<dbReference type="Pfam" id="PF00106">
    <property type="entry name" value="adh_short"/>
    <property type="match status" value="1"/>
</dbReference>
<dbReference type="Gene3D" id="3.40.50.720">
    <property type="entry name" value="NAD(P)-binding Rossmann-like Domain"/>
    <property type="match status" value="1"/>
</dbReference>
<evidence type="ECO:0000256" key="4">
    <source>
        <dbReference type="RuleBase" id="RU000363"/>
    </source>
</evidence>
<dbReference type="AlphaFoldDB" id="A0A0L0VQT5"/>
<evidence type="ECO:0000256" key="2">
    <source>
        <dbReference type="ARBA" id="ARBA00022857"/>
    </source>
</evidence>
<dbReference type="PANTHER" id="PTHR43618">
    <property type="entry name" value="7-ALPHA-HYDROXYSTEROID DEHYDROGENASE"/>
    <property type="match status" value="1"/>
</dbReference>
<dbReference type="PANTHER" id="PTHR43618:SF8">
    <property type="entry name" value="7ALPHA-HYDROXYSTEROID DEHYDROGENASE"/>
    <property type="match status" value="1"/>
</dbReference>
<comment type="similarity">
    <text evidence="1 4">Belongs to the short-chain dehydrogenases/reductases (SDR) family.</text>
</comment>
<dbReference type="InterPro" id="IPR002347">
    <property type="entry name" value="SDR_fam"/>
</dbReference>
<sequence length="281" mass="29810">MSSYSSSLKIENLFGLQGRVAVITGGSQGLGETLARAWVVNGGHVLIISRTEKTLSKVCQDLNECGPGKAEYVVGDLSSKAGCLAACAEVKKKFQKIHVLVNNAGTILTAPFDDVPEKEGWDDVFDLNVKSVFYMTSELTPELAKDANNIDPGRVIVMSSAAALHYNAETLRKFDISGKGNWSYKASKASAMNLSTTLAVTLGPKFITVNAICPGFYPSEMTQPLYATIGDSIDKEHPMGRSGTPEDIAGVFLFLTSRAGAHVSANHILSDGGAIAAGKFT</sequence>
<dbReference type="SUPFAM" id="SSF51735">
    <property type="entry name" value="NAD(P)-binding Rossmann-fold domains"/>
    <property type="match status" value="1"/>
</dbReference>
<dbReference type="EMBL" id="AJIL01000028">
    <property type="protein sequence ID" value="KNF01636.1"/>
    <property type="molecule type" value="Genomic_DNA"/>
</dbReference>
<gene>
    <name evidence="5" type="ORF">PSTG_05068</name>
</gene>
<keyword evidence="3" id="KW-0560">Oxidoreductase</keyword>
<dbReference type="GO" id="GO:0016491">
    <property type="term" value="F:oxidoreductase activity"/>
    <property type="evidence" value="ECO:0007669"/>
    <property type="project" value="UniProtKB-KW"/>
</dbReference>
<dbReference type="PRINTS" id="PR00081">
    <property type="entry name" value="GDHRDH"/>
</dbReference>